<proteinExistence type="predicted"/>
<name>A0A086BK51_9FLAO</name>
<dbReference type="eggNOG" id="COG0456">
    <property type="taxonomic scope" value="Bacteria"/>
</dbReference>
<dbReference type="InterPro" id="IPR000182">
    <property type="entry name" value="GNAT_dom"/>
</dbReference>
<dbReference type="RefSeq" id="WP_034682527.1">
    <property type="nucleotide sequence ID" value="NZ_CP023049.2"/>
</dbReference>
<dbReference type="PROSITE" id="PS51186">
    <property type="entry name" value="GNAT"/>
    <property type="match status" value="1"/>
</dbReference>
<protein>
    <submittedName>
        <fullName evidence="2">Acetyltransferase</fullName>
    </submittedName>
</protein>
<dbReference type="SUPFAM" id="SSF55729">
    <property type="entry name" value="Acyl-CoA N-acyltransferases (Nat)"/>
    <property type="match status" value="1"/>
</dbReference>
<dbReference type="Gene3D" id="3.40.630.30">
    <property type="match status" value="1"/>
</dbReference>
<dbReference type="Pfam" id="PF13673">
    <property type="entry name" value="Acetyltransf_10"/>
    <property type="match status" value="1"/>
</dbReference>
<dbReference type="OrthoDB" id="7585366at2"/>
<evidence type="ECO:0000313" key="3">
    <source>
        <dbReference type="Proteomes" id="UP000028709"/>
    </source>
</evidence>
<reference evidence="2 3" key="1">
    <citation type="submission" date="2014-07" db="EMBL/GenBank/DDBJ databases">
        <title>Genome of Chryseobacterium piperi CTM.</title>
        <authorList>
            <person name="Pipes S.E."/>
            <person name="Stropko S.J."/>
            <person name="Newman J.D."/>
        </authorList>
    </citation>
    <scope>NUCLEOTIDE SEQUENCE [LARGE SCALE GENOMIC DNA]</scope>
    <source>
        <strain evidence="2 3">CTM</strain>
    </source>
</reference>
<dbReference type="GO" id="GO:0016747">
    <property type="term" value="F:acyltransferase activity, transferring groups other than amino-acyl groups"/>
    <property type="evidence" value="ECO:0007669"/>
    <property type="project" value="InterPro"/>
</dbReference>
<accession>A0A086BK51</accession>
<comment type="caution">
    <text evidence="2">The sequence shown here is derived from an EMBL/GenBank/DDBJ whole genome shotgun (WGS) entry which is preliminary data.</text>
</comment>
<evidence type="ECO:0000259" key="1">
    <source>
        <dbReference type="PROSITE" id="PS51186"/>
    </source>
</evidence>
<sequence length="146" mass="16880">MNLQLEYRKAQENDVEFLLNLRMKTMTEHYQNSNLPTTKEYTLKRVLYQFEKAHIIILDCQPIGLLKIDRRTDEIEVMQLQIDPNLQGKGIGQAILQDIIAEASLTGKSVSLSVLKTNKAQKLYSDLGFTIIGEDEHSYFMKIIFQ</sequence>
<dbReference type="CDD" id="cd04301">
    <property type="entry name" value="NAT_SF"/>
    <property type="match status" value="1"/>
</dbReference>
<feature type="domain" description="N-acetyltransferase" evidence="1">
    <location>
        <begin position="5"/>
        <end position="146"/>
    </location>
</feature>
<evidence type="ECO:0000313" key="2">
    <source>
        <dbReference type="EMBL" id="KFF29315.1"/>
    </source>
</evidence>
<dbReference type="InterPro" id="IPR016181">
    <property type="entry name" value="Acyl_CoA_acyltransferase"/>
</dbReference>
<organism evidence="2 3">
    <name type="scientific">Chryseobacterium piperi</name>
    <dbReference type="NCBI Taxonomy" id="558152"/>
    <lineage>
        <taxon>Bacteria</taxon>
        <taxon>Pseudomonadati</taxon>
        <taxon>Bacteroidota</taxon>
        <taxon>Flavobacteriia</taxon>
        <taxon>Flavobacteriales</taxon>
        <taxon>Weeksellaceae</taxon>
        <taxon>Chryseobacterium group</taxon>
        <taxon>Chryseobacterium</taxon>
    </lineage>
</organism>
<gene>
    <name evidence="2" type="ORF">IQ37_05810</name>
</gene>
<dbReference type="STRING" id="558152.IQ37_05810"/>
<dbReference type="EMBL" id="JPRJ01000007">
    <property type="protein sequence ID" value="KFF29315.1"/>
    <property type="molecule type" value="Genomic_DNA"/>
</dbReference>
<dbReference type="KEGG" id="cpip:CJF12_18675"/>
<dbReference type="Proteomes" id="UP000028709">
    <property type="component" value="Unassembled WGS sequence"/>
</dbReference>
<keyword evidence="2" id="KW-0808">Transferase</keyword>
<keyword evidence="3" id="KW-1185">Reference proteome</keyword>
<dbReference type="AlphaFoldDB" id="A0A086BK51"/>